<keyword evidence="8" id="KW-1185">Reference proteome</keyword>
<dbReference type="CDD" id="cd00082">
    <property type="entry name" value="HisKA"/>
    <property type="match status" value="1"/>
</dbReference>
<feature type="transmembrane region" description="Helical" evidence="5">
    <location>
        <begin position="94"/>
        <end position="118"/>
    </location>
</feature>
<comment type="caution">
    <text evidence="7">The sequence shown here is derived from an EMBL/GenBank/DDBJ whole genome shotgun (WGS) entry which is preliminary data.</text>
</comment>
<feature type="coiled-coil region" evidence="4">
    <location>
        <begin position="143"/>
        <end position="180"/>
    </location>
</feature>
<dbReference type="PROSITE" id="PS50109">
    <property type="entry name" value="HIS_KIN"/>
    <property type="match status" value="1"/>
</dbReference>
<reference evidence="7" key="1">
    <citation type="submission" date="2022-03" db="EMBL/GenBank/DDBJ databases">
        <title>Bacterial whole genome sequence for Hymenobacter sp. DH14.</title>
        <authorList>
            <person name="Le V."/>
        </authorList>
    </citation>
    <scope>NUCLEOTIDE SEQUENCE</scope>
    <source>
        <strain evidence="7">DH14</strain>
    </source>
</reference>
<keyword evidence="4" id="KW-0175">Coiled coil</keyword>
<dbReference type="PRINTS" id="PR00344">
    <property type="entry name" value="BCTRLSENSOR"/>
</dbReference>
<dbReference type="Pfam" id="PF00512">
    <property type="entry name" value="HisKA"/>
    <property type="match status" value="1"/>
</dbReference>
<evidence type="ECO:0000256" key="2">
    <source>
        <dbReference type="ARBA" id="ARBA00012438"/>
    </source>
</evidence>
<dbReference type="GO" id="GO:0000155">
    <property type="term" value="F:phosphorelay sensor kinase activity"/>
    <property type="evidence" value="ECO:0007669"/>
    <property type="project" value="InterPro"/>
</dbReference>
<keyword evidence="3" id="KW-0597">Phosphoprotein</keyword>
<protein>
    <recommendedName>
        <fullName evidence="2">histidine kinase</fullName>
        <ecNumber evidence="2">2.7.13.3</ecNumber>
    </recommendedName>
</protein>
<feature type="transmembrane region" description="Helical" evidence="5">
    <location>
        <begin position="12"/>
        <end position="28"/>
    </location>
</feature>
<evidence type="ECO:0000313" key="8">
    <source>
        <dbReference type="Proteomes" id="UP001139193"/>
    </source>
</evidence>
<evidence type="ECO:0000259" key="6">
    <source>
        <dbReference type="PROSITE" id="PS50109"/>
    </source>
</evidence>
<dbReference type="GO" id="GO:0005524">
    <property type="term" value="F:ATP binding"/>
    <property type="evidence" value="ECO:0007669"/>
    <property type="project" value="UniProtKB-KW"/>
</dbReference>
<dbReference type="EMBL" id="JALBGC010000007">
    <property type="protein sequence ID" value="MCI1189956.1"/>
    <property type="molecule type" value="Genomic_DNA"/>
</dbReference>
<evidence type="ECO:0000256" key="4">
    <source>
        <dbReference type="SAM" id="Coils"/>
    </source>
</evidence>
<proteinExistence type="predicted"/>
<keyword evidence="5" id="KW-1133">Transmembrane helix</keyword>
<organism evidence="7 8">
    <name type="scientific">Hymenobacter cyanobacteriorum</name>
    <dbReference type="NCBI Taxonomy" id="2926463"/>
    <lineage>
        <taxon>Bacteria</taxon>
        <taxon>Pseudomonadati</taxon>
        <taxon>Bacteroidota</taxon>
        <taxon>Cytophagia</taxon>
        <taxon>Cytophagales</taxon>
        <taxon>Hymenobacteraceae</taxon>
        <taxon>Hymenobacter</taxon>
    </lineage>
</organism>
<name>A0A9X1VPZ8_9BACT</name>
<evidence type="ECO:0000256" key="1">
    <source>
        <dbReference type="ARBA" id="ARBA00000085"/>
    </source>
</evidence>
<comment type="catalytic activity">
    <reaction evidence="1">
        <text>ATP + protein L-histidine = ADP + protein N-phospho-L-histidine.</text>
        <dbReference type="EC" id="2.7.13.3"/>
    </reaction>
</comment>
<dbReference type="InterPro" id="IPR003594">
    <property type="entry name" value="HATPase_dom"/>
</dbReference>
<dbReference type="InterPro" id="IPR004358">
    <property type="entry name" value="Sig_transdc_His_kin-like_C"/>
</dbReference>
<gene>
    <name evidence="7" type="ORF">MON38_21235</name>
</gene>
<dbReference type="SMART" id="SM00387">
    <property type="entry name" value="HATPase_c"/>
    <property type="match status" value="1"/>
</dbReference>
<dbReference type="SUPFAM" id="SSF55874">
    <property type="entry name" value="ATPase domain of HSP90 chaperone/DNA topoisomerase II/histidine kinase"/>
    <property type="match status" value="1"/>
</dbReference>
<evidence type="ECO:0000256" key="3">
    <source>
        <dbReference type="ARBA" id="ARBA00022553"/>
    </source>
</evidence>
<feature type="domain" description="Histidine kinase" evidence="6">
    <location>
        <begin position="221"/>
        <end position="461"/>
    </location>
</feature>
<dbReference type="AlphaFoldDB" id="A0A9X1VPZ8"/>
<keyword evidence="5" id="KW-0812">Transmembrane</keyword>
<dbReference type="Proteomes" id="UP001139193">
    <property type="component" value="Unassembled WGS sequence"/>
</dbReference>
<dbReference type="Gene3D" id="1.10.287.130">
    <property type="match status" value="1"/>
</dbReference>
<evidence type="ECO:0000313" key="7">
    <source>
        <dbReference type="EMBL" id="MCI1189956.1"/>
    </source>
</evidence>
<accession>A0A9X1VPZ8</accession>
<dbReference type="EC" id="2.7.13.3" evidence="2"/>
<dbReference type="Pfam" id="PF02518">
    <property type="entry name" value="HATPase_c"/>
    <property type="match status" value="1"/>
</dbReference>
<keyword evidence="7" id="KW-0547">Nucleotide-binding</keyword>
<dbReference type="InterPro" id="IPR003661">
    <property type="entry name" value="HisK_dim/P_dom"/>
</dbReference>
<dbReference type="RefSeq" id="WP_241938168.1">
    <property type="nucleotide sequence ID" value="NZ_JALBGC010000007.1"/>
</dbReference>
<feature type="transmembrane region" description="Helical" evidence="5">
    <location>
        <begin position="124"/>
        <end position="143"/>
    </location>
</feature>
<dbReference type="SMART" id="SM00388">
    <property type="entry name" value="HisKA"/>
    <property type="match status" value="1"/>
</dbReference>
<dbReference type="SUPFAM" id="SSF47384">
    <property type="entry name" value="Homodimeric domain of signal transducing histidine kinase"/>
    <property type="match status" value="1"/>
</dbReference>
<keyword evidence="5" id="KW-0472">Membrane</keyword>
<dbReference type="PANTHER" id="PTHR43065">
    <property type="entry name" value="SENSOR HISTIDINE KINASE"/>
    <property type="match status" value="1"/>
</dbReference>
<evidence type="ECO:0000256" key="5">
    <source>
        <dbReference type="SAM" id="Phobius"/>
    </source>
</evidence>
<sequence length="461" mass="51115">MTPRIGNADLLLYASVAFGIARAVSKFLDLPKRLPRWDQALRYIWVPAVVTYGLALLVGFRSPVLAEYYWLGVESFFGLVLLLLGYYRPARTLLLGLAPLWFYHLLSTGLLTVGSGLLKTYDDGFDTAKIFATLWLFCFFFIARGQKKQIEKEELQRAEEEKAKRLIEAQNAELERLVGERTAALTTQAEELRGALTELRATQAQLVQSEKMASLGELTAGIAHEIQNPLNFVNNFAEVSAELVTELEEERARPERDPGLEDELLADLKQNLVKITQHGGRAASIVRGMLEHSRTSSGERTPTDLNQLADEYLRLAYHGLRAKDKTFNATLEPDFDPSLPPVPVLAQDLGRVLLNLLSNAFYAVRQRQQRGEAGYAPTVRVSTRRVGDDVEIRVRDNGGGIPESVKQKIFQPFFTTKPTGEGTGLGLSLSYDIVTQGHGGTLTVDSHEGQGTEFLISLPVG</sequence>
<dbReference type="InterPro" id="IPR036097">
    <property type="entry name" value="HisK_dim/P_sf"/>
</dbReference>
<dbReference type="Gene3D" id="3.30.565.10">
    <property type="entry name" value="Histidine kinase-like ATPase, C-terminal domain"/>
    <property type="match status" value="1"/>
</dbReference>
<dbReference type="InterPro" id="IPR036890">
    <property type="entry name" value="HATPase_C_sf"/>
</dbReference>
<dbReference type="InterPro" id="IPR005467">
    <property type="entry name" value="His_kinase_dom"/>
</dbReference>
<feature type="transmembrane region" description="Helical" evidence="5">
    <location>
        <begin position="68"/>
        <end position="87"/>
    </location>
</feature>
<dbReference type="PANTHER" id="PTHR43065:SF42">
    <property type="entry name" value="TWO-COMPONENT SENSOR PPRA"/>
    <property type="match status" value="1"/>
</dbReference>
<feature type="transmembrane region" description="Helical" evidence="5">
    <location>
        <begin position="40"/>
        <end position="62"/>
    </location>
</feature>
<keyword evidence="7" id="KW-0067">ATP-binding</keyword>